<keyword evidence="2 6" id="KW-0238">DNA-binding</keyword>
<comment type="caution">
    <text evidence="6">The sequence shown here is derived from an EMBL/GenBank/DDBJ whole genome shotgun (WGS) entry which is preliminary data.</text>
</comment>
<dbReference type="Proteomes" id="UP001615550">
    <property type="component" value="Unassembled WGS sequence"/>
</dbReference>
<evidence type="ECO:0000256" key="3">
    <source>
        <dbReference type="ARBA" id="ARBA00023163"/>
    </source>
</evidence>
<evidence type="ECO:0000256" key="1">
    <source>
        <dbReference type="ARBA" id="ARBA00023015"/>
    </source>
</evidence>
<evidence type="ECO:0000313" key="6">
    <source>
        <dbReference type="EMBL" id="MFJ1269188.1"/>
    </source>
</evidence>
<dbReference type="PANTHER" id="PTHR30204">
    <property type="entry name" value="REDOX-CYCLING DRUG-SENSING TRANSCRIPTIONAL ACTIVATOR SOXR"/>
    <property type="match status" value="1"/>
</dbReference>
<feature type="domain" description="HTH merR-type" evidence="5">
    <location>
        <begin position="5"/>
        <end position="76"/>
    </location>
</feature>
<dbReference type="InterPro" id="IPR015358">
    <property type="entry name" value="Tscrpt_reg_MerR_DNA-bd"/>
</dbReference>
<keyword evidence="1" id="KW-0805">Transcription regulation</keyword>
<keyword evidence="7" id="KW-1185">Reference proteome</keyword>
<dbReference type="PRINTS" id="PR00040">
    <property type="entry name" value="HTHMERR"/>
</dbReference>
<dbReference type="SUPFAM" id="SSF46955">
    <property type="entry name" value="Putative DNA-binding domain"/>
    <property type="match status" value="1"/>
</dbReference>
<dbReference type="SMART" id="SM00422">
    <property type="entry name" value="HTH_MERR"/>
    <property type="match status" value="1"/>
</dbReference>
<organism evidence="6 7">
    <name type="scientific">Legionella lytica</name>
    <dbReference type="NCBI Taxonomy" id="96232"/>
    <lineage>
        <taxon>Bacteria</taxon>
        <taxon>Pseudomonadati</taxon>
        <taxon>Pseudomonadota</taxon>
        <taxon>Gammaproteobacteria</taxon>
        <taxon>Legionellales</taxon>
        <taxon>Legionellaceae</taxon>
        <taxon>Legionella</taxon>
    </lineage>
</organism>
<feature type="coiled-coil region" evidence="4">
    <location>
        <begin position="71"/>
        <end position="120"/>
    </location>
</feature>
<dbReference type="EMBL" id="JBGORX010000004">
    <property type="protein sequence ID" value="MFJ1269188.1"/>
    <property type="molecule type" value="Genomic_DNA"/>
</dbReference>
<dbReference type="PANTHER" id="PTHR30204:SF92">
    <property type="entry name" value="HTH-TYPE TRANSCRIPTIONAL REGULATOR ZNTR"/>
    <property type="match status" value="1"/>
</dbReference>
<protein>
    <submittedName>
        <fullName evidence="6">MerR family DNA-binding protein</fullName>
    </submittedName>
</protein>
<accession>A0ABW8D912</accession>
<evidence type="ECO:0000259" key="5">
    <source>
        <dbReference type="PROSITE" id="PS50937"/>
    </source>
</evidence>
<proteinExistence type="predicted"/>
<dbReference type="RefSeq" id="WP_400188011.1">
    <property type="nucleotide sequence ID" value="NZ_JBGORX010000004.1"/>
</dbReference>
<sequence length="135" mass="15339">MDNKTISEFAKSCDVGVETIRYYQRKELLHIPAVSKELGEGKIRRYGNKDIARLKFILSAKKAGFTLKEIKELLELDAQNDRDQVRALAQKRVDKLNLKIAELTEARDSLSQLVKECRDTKSAPCPILLTFDKGS</sequence>
<dbReference type="InterPro" id="IPR000551">
    <property type="entry name" value="MerR-type_HTH_dom"/>
</dbReference>
<evidence type="ECO:0000256" key="2">
    <source>
        <dbReference type="ARBA" id="ARBA00023125"/>
    </source>
</evidence>
<keyword evidence="3" id="KW-0804">Transcription</keyword>
<dbReference type="InterPro" id="IPR047057">
    <property type="entry name" value="MerR_fam"/>
</dbReference>
<dbReference type="PROSITE" id="PS50937">
    <property type="entry name" value="HTH_MERR_2"/>
    <property type="match status" value="1"/>
</dbReference>
<dbReference type="Pfam" id="PF09278">
    <property type="entry name" value="MerR-DNA-bind"/>
    <property type="match status" value="1"/>
</dbReference>
<name>A0ABW8D912_9GAMM</name>
<dbReference type="InterPro" id="IPR009061">
    <property type="entry name" value="DNA-bd_dom_put_sf"/>
</dbReference>
<evidence type="ECO:0000313" key="7">
    <source>
        <dbReference type="Proteomes" id="UP001615550"/>
    </source>
</evidence>
<keyword evidence="4" id="KW-0175">Coiled coil</keyword>
<dbReference type="Gene3D" id="1.10.1660.10">
    <property type="match status" value="1"/>
</dbReference>
<gene>
    <name evidence="6" type="ORF">ACD661_11530</name>
</gene>
<reference evidence="6 7" key="1">
    <citation type="submission" date="2024-08" db="EMBL/GenBank/DDBJ databases">
        <title>Draft Genome Sequence of Legionella lytica strain DSB2004, Isolated From a Fire Sprinkler System.</title>
        <authorList>
            <person name="Everhart A.D."/>
            <person name="Kidane D.T."/>
            <person name="Farone A.L."/>
            <person name="Farone M.B."/>
        </authorList>
    </citation>
    <scope>NUCLEOTIDE SEQUENCE [LARGE SCALE GENOMIC DNA]</scope>
    <source>
        <strain evidence="6 7">DSB2004</strain>
    </source>
</reference>
<evidence type="ECO:0000256" key="4">
    <source>
        <dbReference type="SAM" id="Coils"/>
    </source>
</evidence>
<dbReference type="GO" id="GO:0003677">
    <property type="term" value="F:DNA binding"/>
    <property type="evidence" value="ECO:0007669"/>
    <property type="project" value="UniProtKB-KW"/>
</dbReference>